<feature type="domain" description="TIR" evidence="11">
    <location>
        <begin position="700"/>
        <end position="849"/>
    </location>
</feature>
<dbReference type="InterPro" id="IPR011989">
    <property type="entry name" value="ARM-like"/>
</dbReference>
<dbReference type="GO" id="GO:0003953">
    <property type="term" value="F:NAD+ nucleosidase activity"/>
    <property type="evidence" value="ECO:0007669"/>
    <property type="project" value="InterPro"/>
</dbReference>
<dbReference type="GO" id="GO:0061809">
    <property type="term" value="F:NAD+ nucleosidase activity, cyclic ADP-ribose generating"/>
    <property type="evidence" value="ECO:0007669"/>
    <property type="project" value="UniProtKB-EC"/>
</dbReference>
<dbReference type="InterPro" id="IPR001660">
    <property type="entry name" value="SAM"/>
</dbReference>
<reference evidence="13" key="2">
    <citation type="submission" date="2014-06" db="EMBL/GenBank/DDBJ databases">
        <authorList>
            <person name="Aslett M."/>
        </authorList>
    </citation>
    <scope>NUCLEOTIDE SEQUENCE</scope>
</reference>
<evidence type="ECO:0000313" key="15">
    <source>
        <dbReference type="WBParaSite" id="EgrG_001091600"/>
    </source>
</evidence>
<feature type="domain" description="SAM" evidence="12">
    <location>
        <begin position="514"/>
        <end position="578"/>
    </location>
</feature>
<dbReference type="Gene3D" id="1.25.10.10">
    <property type="entry name" value="Leucine-rich Repeat Variant"/>
    <property type="match status" value="1"/>
</dbReference>
<comment type="similarity">
    <text evidence="2">Belongs to the SARM1 family.</text>
</comment>
<dbReference type="WBParaSite" id="EgrG_001091600">
    <property type="protein sequence ID" value="EgrG_001091600"/>
    <property type="gene ID" value="EgrG_001091600"/>
</dbReference>
<dbReference type="EMBL" id="LK028589">
    <property type="protein sequence ID" value="CDS23153.1"/>
    <property type="molecule type" value="Genomic_DNA"/>
</dbReference>
<dbReference type="Pfam" id="PF07647">
    <property type="entry name" value="SAM_2"/>
    <property type="match status" value="1"/>
</dbReference>
<reference evidence="13 14" key="1">
    <citation type="journal article" date="2013" name="Nature">
        <title>The genomes of four tapeworm species reveal adaptations to parasitism.</title>
        <authorList>
            <person name="Tsai I.J."/>
            <person name="Zarowiecki M."/>
            <person name="Holroyd N."/>
            <person name="Garciarrubio A."/>
            <person name="Sanchez-Flores A."/>
            <person name="Brooks K.L."/>
            <person name="Tracey A."/>
            <person name="Bobes R.J."/>
            <person name="Fragoso G."/>
            <person name="Sciutto E."/>
            <person name="Aslett M."/>
            <person name="Beasley H."/>
            <person name="Bennett H.M."/>
            <person name="Cai J."/>
            <person name="Camicia F."/>
            <person name="Clark R."/>
            <person name="Cucher M."/>
            <person name="De Silva N."/>
            <person name="Day T.A."/>
            <person name="Deplazes P."/>
            <person name="Estrada K."/>
            <person name="Fernandez C."/>
            <person name="Holland P.W."/>
            <person name="Hou J."/>
            <person name="Hu S."/>
            <person name="Huckvale T."/>
            <person name="Hung S.S."/>
            <person name="Kamenetzky L."/>
            <person name="Keane J.A."/>
            <person name="Kiss F."/>
            <person name="Koziol U."/>
            <person name="Lambert O."/>
            <person name="Liu K."/>
            <person name="Luo X."/>
            <person name="Luo Y."/>
            <person name="Macchiaroli N."/>
            <person name="Nichol S."/>
            <person name="Paps J."/>
            <person name="Parkinson J."/>
            <person name="Pouchkina-Stantcheva N."/>
            <person name="Riddiford N."/>
            <person name="Rosenzvit M."/>
            <person name="Salinas G."/>
            <person name="Wasmuth J.D."/>
            <person name="Zamanian M."/>
            <person name="Zheng Y."/>
            <person name="Cai X."/>
            <person name="Soberon X."/>
            <person name="Olson P.D."/>
            <person name="Laclette J.P."/>
            <person name="Brehm K."/>
            <person name="Berriman M."/>
            <person name="Garciarrubio A."/>
            <person name="Bobes R.J."/>
            <person name="Fragoso G."/>
            <person name="Sanchez-Flores A."/>
            <person name="Estrada K."/>
            <person name="Cevallos M.A."/>
            <person name="Morett E."/>
            <person name="Gonzalez V."/>
            <person name="Portillo T."/>
            <person name="Ochoa-Leyva A."/>
            <person name="Jose M.V."/>
            <person name="Sciutto E."/>
            <person name="Landa A."/>
            <person name="Jimenez L."/>
            <person name="Valdes V."/>
            <person name="Carrero J.C."/>
            <person name="Larralde C."/>
            <person name="Morales-Montor J."/>
            <person name="Limon-Lason J."/>
            <person name="Soberon X."/>
            <person name="Laclette J.P."/>
        </authorList>
    </citation>
    <scope>NUCLEOTIDE SEQUENCE [LARGE SCALE GENOMIC DNA]</scope>
</reference>
<evidence type="ECO:0000256" key="10">
    <source>
        <dbReference type="ARBA" id="ARBA00047304"/>
    </source>
</evidence>
<name>A0A068WZQ7_ECHGR</name>
<evidence type="ECO:0000313" key="13">
    <source>
        <dbReference type="EMBL" id="CDS23153.1"/>
    </source>
</evidence>
<comment type="subcellular location">
    <subcellularLocation>
        <location evidence="1">Cytoplasm</location>
    </subcellularLocation>
</comment>
<keyword evidence="6" id="KW-0677">Repeat</keyword>
<dbReference type="SUPFAM" id="SSF48371">
    <property type="entry name" value="ARM repeat"/>
    <property type="match status" value="1"/>
</dbReference>
<dbReference type="SMART" id="SM00454">
    <property type="entry name" value="SAM"/>
    <property type="match status" value="2"/>
</dbReference>
<evidence type="ECO:0000256" key="1">
    <source>
        <dbReference type="ARBA" id="ARBA00004496"/>
    </source>
</evidence>
<organism evidence="13">
    <name type="scientific">Echinococcus granulosus</name>
    <name type="common">Hydatid tapeworm</name>
    <dbReference type="NCBI Taxonomy" id="6210"/>
    <lineage>
        <taxon>Eukaryota</taxon>
        <taxon>Metazoa</taxon>
        <taxon>Spiralia</taxon>
        <taxon>Lophotrochozoa</taxon>
        <taxon>Platyhelminthes</taxon>
        <taxon>Cestoda</taxon>
        <taxon>Eucestoda</taxon>
        <taxon>Cyclophyllidea</taxon>
        <taxon>Taeniidae</taxon>
        <taxon>Echinococcus</taxon>
        <taxon>Echinococcus granulosus group</taxon>
    </lineage>
</organism>
<dbReference type="PROSITE" id="PS50104">
    <property type="entry name" value="TIR"/>
    <property type="match status" value="1"/>
</dbReference>
<keyword evidence="5" id="KW-0399">Innate immunity</keyword>
<evidence type="ECO:0000256" key="3">
    <source>
        <dbReference type="ARBA" id="ARBA00011982"/>
    </source>
</evidence>
<dbReference type="PROSITE" id="PS50105">
    <property type="entry name" value="SAM_DOMAIN"/>
    <property type="match status" value="1"/>
</dbReference>
<proteinExistence type="inferred from homology"/>
<dbReference type="InterPro" id="IPR016024">
    <property type="entry name" value="ARM-type_fold"/>
</dbReference>
<dbReference type="InterPro" id="IPR035897">
    <property type="entry name" value="Toll_tir_struct_dom_sf"/>
</dbReference>
<dbReference type="GO" id="GO:0035591">
    <property type="term" value="F:signaling adaptor activity"/>
    <property type="evidence" value="ECO:0007669"/>
    <property type="project" value="InterPro"/>
</dbReference>
<gene>
    <name evidence="13" type="ORF">EgrG_001091600</name>
</gene>
<evidence type="ECO:0000256" key="7">
    <source>
        <dbReference type="ARBA" id="ARBA00022801"/>
    </source>
</evidence>
<dbReference type="SUPFAM" id="SSF47769">
    <property type="entry name" value="SAM/Pointed domain"/>
    <property type="match status" value="2"/>
</dbReference>
<dbReference type="Pfam" id="PF00536">
    <property type="entry name" value="SAM_1"/>
    <property type="match status" value="1"/>
</dbReference>
<keyword evidence="7" id="KW-0378">Hydrolase</keyword>
<evidence type="ECO:0000259" key="11">
    <source>
        <dbReference type="PROSITE" id="PS50104"/>
    </source>
</evidence>
<comment type="catalytic activity">
    <reaction evidence="10">
        <text>NAD(+) + H2O = ADP-D-ribose + nicotinamide + H(+)</text>
        <dbReference type="Rhea" id="RHEA:16301"/>
        <dbReference type="ChEBI" id="CHEBI:15377"/>
        <dbReference type="ChEBI" id="CHEBI:15378"/>
        <dbReference type="ChEBI" id="CHEBI:17154"/>
        <dbReference type="ChEBI" id="CHEBI:57540"/>
        <dbReference type="ChEBI" id="CHEBI:57967"/>
        <dbReference type="EC" id="3.2.2.6"/>
    </reaction>
    <physiologicalReaction direction="left-to-right" evidence="10">
        <dbReference type="Rhea" id="RHEA:16302"/>
    </physiologicalReaction>
</comment>
<dbReference type="Pfam" id="PF13676">
    <property type="entry name" value="TIR_2"/>
    <property type="match status" value="1"/>
</dbReference>
<evidence type="ECO:0000256" key="6">
    <source>
        <dbReference type="ARBA" id="ARBA00022737"/>
    </source>
</evidence>
<evidence type="ECO:0000256" key="8">
    <source>
        <dbReference type="ARBA" id="ARBA00022859"/>
    </source>
</evidence>
<dbReference type="GO" id="GO:0007165">
    <property type="term" value="P:signal transduction"/>
    <property type="evidence" value="ECO:0007669"/>
    <property type="project" value="InterPro"/>
</dbReference>
<dbReference type="GO" id="GO:0030425">
    <property type="term" value="C:dendrite"/>
    <property type="evidence" value="ECO:0007669"/>
    <property type="project" value="TreeGrafter"/>
</dbReference>
<dbReference type="SMART" id="SM00255">
    <property type="entry name" value="TIR"/>
    <property type="match status" value="1"/>
</dbReference>
<dbReference type="AlphaFoldDB" id="A0A068WZQ7"/>
<dbReference type="InterPro" id="IPR039184">
    <property type="entry name" value="SARM1"/>
</dbReference>
<evidence type="ECO:0000256" key="9">
    <source>
        <dbReference type="ARBA" id="ARBA00023027"/>
    </source>
</evidence>
<accession>A0A068WZQ7</accession>
<dbReference type="Gene3D" id="3.40.50.10140">
    <property type="entry name" value="Toll/interleukin-1 receptor homology (TIR) domain"/>
    <property type="match status" value="1"/>
</dbReference>
<dbReference type="PANTHER" id="PTHR22998">
    <property type="entry name" value="SARM1"/>
    <property type="match status" value="1"/>
</dbReference>
<dbReference type="PANTHER" id="PTHR22998:SF1">
    <property type="entry name" value="NAD(+) HYDROLASE SARM1"/>
    <property type="match status" value="1"/>
</dbReference>
<dbReference type="GO" id="GO:0005737">
    <property type="term" value="C:cytoplasm"/>
    <property type="evidence" value="ECO:0007669"/>
    <property type="project" value="UniProtKB-SubCell"/>
</dbReference>
<dbReference type="InterPro" id="IPR013761">
    <property type="entry name" value="SAM/pointed_sf"/>
</dbReference>
<keyword evidence="8" id="KW-0391">Immunity</keyword>
<evidence type="ECO:0000256" key="2">
    <source>
        <dbReference type="ARBA" id="ARBA00008291"/>
    </source>
</evidence>
<dbReference type="InterPro" id="IPR000157">
    <property type="entry name" value="TIR_dom"/>
</dbReference>
<evidence type="ECO:0000256" key="5">
    <source>
        <dbReference type="ARBA" id="ARBA00022588"/>
    </source>
</evidence>
<dbReference type="GO" id="GO:0045087">
    <property type="term" value="P:innate immune response"/>
    <property type="evidence" value="ECO:0007669"/>
    <property type="project" value="UniProtKB-KW"/>
</dbReference>
<keyword evidence="9" id="KW-0520">NAD</keyword>
<dbReference type="Gene3D" id="1.10.150.50">
    <property type="entry name" value="Transcription Factor, Ets-1"/>
    <property type="match status" value="2"/>
</dbReference>
<sequence length="849" mass="94808">MEIGKSPTEYGSRPVTRGITYRLADSPLYTSTLETYEVTSPTLSSPMMENTRLQHLHSSSLSAAASATSKSTSIKTSKTVATSSMTVEGMKTLSVRSASASTTKSSFLESSSTSRMIEDSSKLVANITEMRNLFQQSNVSESVLEQIEHHCQSLETFLPPSSRQVEPLFTQRKGSSAHLTTNEIGFRFKQVKKRTNLTCLRLLRQLVNEVGLDAALSGSVGVPILEAFCSCSIPDSSPPLSSTAGTGLTETTMVFKNELPPGEKMRQAVRLLMAKGRDATMDRELNSEFVALIEELTNYNENTCQDVIEEGGLDCVFRACRSEDTEAVKHALLSMVNLLHRVGRDHQYEMVRQNTFAWLLLLALQSNEEIQYYVFLIVTILSNNRELDGVLDRSLLMSLMIPFVKRHDVRDFARRHFTDQTTIFSGDWLLFLLPALTSETYVEVEAFAAFHFAIAAHLKPDILLELGPGSARVESALVKISGLKRDPAWKLAALALDSMGSKVPKALSLQVFHWPVEDVVCWMNREGFEAVAEKCKTLKIDGDILLSLTEKELEEGLGITNCIARRRFMRQLCHLKSMVNYSLIDPTGVADFLAEASKDVRDSNSRTAETVSVDKDRLSRSTSSTTTALAIASTIPTALLTQYTYTLLCHGVTRQRLLEVTDEELKNTFHISDATHRRQLLKAVKKDASGGSAAHDASENHIDFFISYRRSNGTHLASLIKTLLQLRNYRVFLDIERLKGGRFENKLMDSIKHSENFILVLTEGALDRCSTDGSIDWVRKEINCALENNCHIIPLSDRFDWGNADTLPEDICAITKFNSVQWTPELEEGCIDRIIEFMRQNSQSEEGKK</sequence>
<dbReference type="GO" id="GO:0034128">
    <property type="term" value="P:negative regulation of MyD88-independent toll-like receptor signaling pathway"/>
    <property type="evidence" value="ECO:0007669"/>
    <property type="project" value="InterPro"/>
</dbReference>
<evidence type="ECO:0000256" key="4">
    <source>
        <dbReference type="ARBA" id="ARBA00022490"/>
    </source>
</evidence>
<dbReference type="GO" id="GO:0048678">
    <property type="term" value="P:response to axon injury"/>
    <property type="evidence" value="ECO:0007669"/>
    <property type="project" value="InterPro"/>
</dbReference>
<protein>
    <recommendedName>
        <fullName evidence="3">ADP-ribosyl cyclase/cyclic ADP-ribose hydrolase</fullName>
        <ecNumber evidence="3">3.2.2.6</ecNumber>
    </recommendedName>
</protein>
<evidence type="ECO:0000313" key="14">
    <source>
        <dbReference type="Proteomes" id="UP000492820"/>
    </source>
</evidence>
<dbReference type="EC" id="3.2.2.6" evidence="3"/>
<reference evidence="15" key="3">
    <citation type="submission" date="2020-10" db="UniProtKB">
        <authorList>
            <consortium name="WormBaseParasite"/>
        </authorList>
    </citation>
    <scope>IDENTIFICATION</scope>
</reference>
<keyword evidence="4" id="KW-0963">Cytoplasm</keyword>
<dbReference type="SUPFAM" id="SSF52200">
    <property type="entry name" value="Toll/Interleukin receptor TIR domain"/>
    <property type="match status" value="1"/>
</dbReference>
<evidence type="ECO:0000259" key="12">
    <source>
        <dbReference type="PROSITE" id="PS50105"/>
    </source>
</evidence>
<dbReference type="OrthoDB" id="202764at2759"/>
<dbReference type="Proteomes" id="UP000492820">
    <property type="component" value="Unassembled WGS sequence"/>
</dbReference>